<name>A0A1I0BQK8_9PROT</name>
<feature type="chain" id="PRO_5010333021" description="DNA repair protein" evidence="2">
    <location>
        <begin position="31"/>
        <end position="228"/>
    </location>
</feature>
<dbReference type="AlphaFoldDB" id="A0A1I0BQK8"/>
<dbReference type="EMBL" id="FOHI01000003">
    <property type="protein sequence ID" value="SET09354.1"/>
    <property type="molecule type" value="Genomic_DNA"/>
</dbReference>
<proteinExistence type="predicted"/>
<keyword evidence="2" id="KW-0732">Signal</keyword>
<accession>A0A1I0BQK8</accession>
<feature type="signal peptide" evidence="2">
    <location>
        <begin position="1"/>
        <end position="30"/>
    </location>
</feature>
<gene>
    <name evidence="3" type="ORF">SAMN05216412_103111</name>
</gene>
<dbReference type="OrthoDB" id="8566631at2"/>
<organism evidence="3 4">
    <name type="scientific">Nitrosospira multiformis</name>
    <dbReference type="NCBI Taxonomy" id="1231"/>
    <lineage>
        <taxon>Bacteria</taxon>
        <taxon>Pseudomonadati</taxon>
        <taxon>Pseudomonadota</taxon>
        <taxon>Betaproteobacteria</taxon>
        <taxon>Nitrosomonadales</taxon>
        <taxon>Nitrosomonadaceae</taxon>
        <taxon>Nitrosospira</taxon>
    </lineage>
</organism>
<evidence type="ECO:0008006" key="5">
    <source>
        <dbReference type="Google" id="ProtNLM"/>
    </source>
</evidence>
<reference evidence="3 4" key="1">
    <citation type="submission" date="2016-10" db="EMBL/GenBank/DDBJ databases">
        <authorList>
            <person name="de Groot N.N."/>
        </authorList>
    </citation>
    <scope>NUCLEOTIDE SEQUENCE [LARGE SCALE GENOMIC DNA]</scope>
    <source>
        <strain evidence="3 4">Nl7</strain>
    </source>
</reference>
<protein>
    <recommendedName>
        <fullName evidence="5">DNA repair protein</fullName>
    </recommendedName>
</protein>
<dbReference type="Proteomes" id="UP000183339">
    <property type="component" value="Unassembled WGS sequence"/>
</dbReference>
<dbReference type="RefSeq" id="WP_074706018.1">
    <property type="nucleotide sequence ID" value="NZ_FOHI01000003.1"/>
</dbReference>
<feature type="compositionally biased region" description="Basic and acidic residues" evidence="1">
    <location>
        <begin position="75"/>
        <end position="85"/>
    </location>
</feature>
<evidence type="ECO:0000256" key="2">
    <source>
        <dbReference type="SAM" id="SignalP"/>
    </source>
</evidence>
<evidence type="ECO:0000313" key="4">
    <source>
        <dbReference type="Proteomes" id="UP000183339"/>
    </source>
</evidence>
<evidence type="ECO:0000256" key="1">
    <source>
        <dbReference type="SAM" id="MobiDB-lite"/>
    </source>
</evidence>
<evidence type="ECO:0000313" key="3">
    <source>
        <dbReference type="EMBL" id="SET09354.1"/>
    </source>
</evidence>
<feature type="region of interest" description="Disordered" evidence="1">
    <location>
        <begin position="75"/>
        <end position="94"/>
    </location>
</feature>
<sequence>MSPRKKKILPLLARGMIVALLAASWPSASAAGTVTDRSAKKERQVLRRMQQQLNEMQQQKSTLDQEKTALEETLKNASKETESHKKSAASAAAKASRLEKDIEAASREKAELGVQLKEAQKQNQELDLQRKQLEQDLKVKAAALAKEGEQRNLCETNNGELYRIGRELVDWYASKGPLNAILEAEPFTGMKSVEMENLLENYREKLETRHLEPSISREIREIHGRLLP</sequence>